<keyword evidence="1" id="KW-0732">Signal</keyword>
<reference evidence="2 3" key="1">
    <citation type="journal article" date="2012" name="Genome Biol.">
        <title>Genome and low-iron response of an oceanic diatom adapted to chronic iron limitation.</title>
        <authorList>
            <person name="Lommer M."/>
            <person name="Specht M."/>
            <person name="Roy A.S."/>
            <person name="Kraemer L."/>
            <person name="Andreson R."/>
            <person name="Gutowska M.A."/>
            <person name="Wolf J."/>
            <person name="Bergner S.V."/>
            <person name="Schilhabel M.B."/>
            <person name="Klostermeier U.C."/>
            <person name="Beiko R.G."/>
            <person name="Rosenstiel P."/>
            <person name="Hippler M."/>
            <person name="Laroche J."/>
        </authorList>
    </citation>
    <scope>NUCLEOTIDE SEQUENCE [LARGE SCALE GENOMIC DNA]</scope>
    <source>
        <strain evidence="2 3">CCMP1005</strain>
    </source>
</reference>
<feature type="non-terminal residue" evidence="2">
    <location>
        <position position="281"/>
    </location>
</feature>
<accession>K0TC42</accession>
<name>K0TC42_THAOC</name>
<keyword evidence="3" id="KW-1185">Reference proteome</keyword>
<organism evidence="2 3">
    <name type="scientific">Thalassiosira oceanica</name>
    <name type="common">Marine diatom</name>
    <dbReference type="NCBI Taxonomy" id="159749"/>
    <lineage>
        <taxon>Eukaryota</taxon>
        <taxon>Sar</taxon>
        <taxon>Stramenopiles</taxon>
        <taxon>Ochrophyta</taxon>
        <taxon>Bacillariophyta</taxon>
        <taxon>Coscinodiscophyceae</taxon>
        <taxon>Thalassiosirophycidae</taxon>
        <taxon>Thalassiosirales</taxon>
        <taxon>Thalassiosiraceae</taxon>
        <taxon>Thalassiosira</taxon>
    </lineage>
</organism>
<evidence type="ECO:0000313" key="2">
    <source>
        <dbReference type="EMBL" id="EJK75055.1"/>
    </source>
</evidence>
<dbReference type="Proteomes" id="UP000266841">
    <property type="component" value="Unassembled WGS sequence"/>
</dbReference>
<proteinExistence type="predicted"/>
<evidence type="ECO:0000256" key="1">
    <source>
        <dbReference type="SAM" id="SignalP"/>
    </source>
</evidence>
<comment type="caution">
    <text evidence="2">The sequence shown here is derived from an EMBL/GenBank/DDBJ whole genome shotgun (WGS) entry which is preliminary data.</text>
</comment>
<sequence length="281" mass="29316">MPKKMRAPRSSAPALAVAAAAVLFVIAWPCEGASVSFLESIFTFANQPDGLGVEFDCPADKWCGLIVSQGLEPQVFTHGDTYVLARHSLCDWDCCTGLRDNAPPDHSCPHPTCCDWHGQPTGIRSFSSVMGDGWTWAADRGIGRDGGLRGPTCARSIDEEGSAAAAGFNRWDGGQRALIFAQASAGAVSFDGSTSLDVGYHGRGAFTACVVSNRSICGCGWPLGSNAHVDRCIDLDSNATYRAVADSESGGSLAHGALMSVALGLVIPIGGLAPPQQTKNE</sequence>
<dbReference type="AlphaFoldDB" id="K0TC42"/>
<gene>
    <name evidence="2" type="ORF">THAOC_03233</name>
</gene>
<feature type="signal peptide" evidence="1">
    <location>
        <begin position="1"/>
        <end position="32"/>
    </location>
</feature>
<protein>
    <submittedName>
        <fullName evidence="2">Uncharacterized protein</fullName>
    </submittedName>
</protein>
<evidence type="ECO:0000313" key="3">
    <source>
        <dbReference type="Proteomes" id="UP000266841"/>
    </source>
</evidence>
<feature type="chain" id="PRO_5003838351" evidence="1">
    <location>
        <begin position="33"/>
        <end position="281"/>
    </location>
</feature>
<dbReference type="EMBL" id="AGNL01003155">
    <property type="protein sequence ID" value="EJK75055.1"/>
    <property type="molecule type" value="Genomic_DNA"/>
</dbReference>